<dbReference type="Pfam" id="PF13643">
    <property type="entry name" value="DUF4145"/>
    <property type="match status" value="1"/>
</dbReference>
<comment type="caution">
    <text evidence="2">The sequence shown here is derived from an EMBL/GenBank/DDBJ whole genome shotgun (WGS) entry which is preliminary data.</text>
</comment>
<proteinExistence type="predicted"/>
<keyword evidence="3" id="KW-1185">Reference proteome</keyword>
<reference evidence="2 3" key="1">
    <citation type="submission" date="2023-07" db="EMBL/GenBank/DDBJ databases">
        <title>Genomic Encyclopedia of Type Strains, Phase IV (KMG-IV): sequencing the most valuable type-strain genomes for metagenomic binning, comparative biology and taxonomic classification.</title>
        <authorList>
            <person name="Goeker M."/>
        </authorList>
    </citation>
    <scope>NUCLEOTIDE SEQUENCE [LARGE SCALE GENOMIC DNA]</scope>
    <source>
        <strain evidence="2 3">DSM 11549</strain>
    </source>
</reference>
<gene>
    <name evidence="2" type="ORF">J2R99_000553</name>
</gene>
<evidence type="ECO:0000259" key="1">
    <source>
        <dbReference type="Pfam" id="PF13643"/>
    </source>
</evidence>
<feature type="domain" description="DUF4145" evidence="1">
    <location>
        <begin position="14"/>
        <end position="80"/>
    </location>
</feature>
<dbReference type="InterPro" id="IPR025285">
    <property type="entry name" value="DUF4145"/>
</dbReference>
<dbReference type="Proteomes" id="UP001230253">
    <property type="component" value="Unassembled WGS sequence"/>
</dbReference>
<protein>
    <recommendedName>
        <fullName evidence="1">DUF4145 domain-containing protein</fullName>
    </recommendedName>
</protein>
<name>A0ABU0C2G4_9BRAD</name>
<accession>A0ABU0C2G4</accession>
<evidence type="ECO:0000313" key="2">
    <source>
        <dbReference type="EMBL" id="MDQ0324704.1"/>
    </source>
</evidence>
<dbReference type="EMBL" id="JAUSUK010000001">
    <property type="protein sequence ID" value="MDQ0324704.1"/>
    <property type="molecule type" value="Genomic_DNA"/>
</dbReference>
<evidence type="ECO:0000313" key="3">
    <source>
        <dbReference type="Proteomes" id="UP001230253"/>
    </source>
</evidence>
<organism evidence="2 3">
    <name type="scientific">Rhodopseudomonas julia</name>
    <dbReference type="NCBI Taxonomy" id="200617"/>
    <lineage>
        <taxon>Bacteria</taxon>
        <taxon>Pseudomonadati</taxon>
        <taxon>Pseudomonadota</taxon>
        <taxon>Alphaproteobacteria</taxon>
        <taxon>Hyphomicrobiales</taxon>
        <taxon>Nitrobacteraceae</taxon>
        <taxon>Rhodopseudomonas</taxon>
    </lineage>
</organism>
<sequence>MARKALDVATRDIARTRIEDETKSKDTVKAWLKKRIQTLREEGLLTRDLSDLASILKDGGDEAAHDDEPYNAEDARKLIAYAQAFLTYAYTVPGMVKEVRERVEDSPSLDTGSRMTD</sequence>